<sequence>MHLHRIWPHLLSITICIVALVQPNTESGIEQTLWVEERFDDFILAYWAKGGWKGASSWTGDVLSRLMVSYLSSQGEVANHSKVNEIFAHVVSRSLSAWTLIQYLTQANDDFGWTVALLLEILEYTHEYEKRYPDTSSSARLPILRGRLAFRAAFLHDLMIESWTAELCHGGAEWYVRTRRRFVWPSLGVREIYKNTITNHLYNGNNAQIYNAYDGAVFPVGVIEIAVHGLRVLGKIIRPLFGGSRGHLRLFQFADVALLGRATKGINWMDQTDLLTEDSLYVDGIRPRFKQFSPDTSPTVVCDVRGEAVFTYNQVAGLRALYFLTQATGKGEFLRNGHHAIQNLIDATISGNLGWDGILEENCDRPGNCSQDMQAFKGVVFLEVQRYCRAISGDATREIRAWHVDQCRQYTPWIRTNAAAARSTIDNKGAFGGYWGIKHVNHSQGGRGRTIETQFSGLAAQLALSFFEKSFSE</sequence>
<dbReference type="Proteomes" id="UP001358417">
    <property type="component" value="Unassembled WGS sequence"/>
</dbReference>
<dbReference type="EMBL" id="JAVRRD010000069">
    <property type="protein sequence ID" value="KAK5042909.1"/>
    <property type="molecule type" value="Genomic_DNA"/>
</dbReference>
<keyword evidence="3" id="KW-1185">Reference proteome</keyword>
<organism evidence="2 3">
    <name type="scientific">Exophiala bonariae</name>
    <dbReference type="NCBI Taxonomy" id="1690606"/>
    <lineage>
        <taxon>Eukaryota</taxon>
        <taxon>Fungi</taxon>
        <taxon>Dikarya</taxon>
        <taxon>Ascomycota</taxon>
        <taxon>Pezizomycotina</taxon>
        <taxon>Eurotiomycetes</taxon>
        <taxon>Chaetothyriomycetidae</taxon>
        <taxon>Chaetothyriales</taxon>
        <taxon>Herpotrichiellaceae</taxon>
        <taxon>Exophiala</taxon>
    </lineage>
</organism>
<evidence type="ECO:0000313" key="2">
    <source>
        <dbReference type="EMBL" id="KAK5042909.1"/>
    </source>
</evidence>
<dbReference type="InterPro" id="IPR005198">
    <property type="entry name" value="Glyco_hydro_76"/>
</dbReference>
<accession>A0AAV9MU42</accession>
<dbReference type="AlphaFoldDB" id="A0AAV9MU42"/>
<dbReference type="Gene3D" id="1.50.10.20">
    <property type="match status" value="1"/>
</dbReference>
<name>A0AAV9MU42_9EURO</name>
<proteinExistence type="predicted"/>
<keyword evidence="1" id="KW-0732">Signal</keyword>
<evidence type="ECO:0000256" key="1">
    <source>
        <dbReference type="SAM" id="SignalP"/>
    </source>
</evidence>
<feature type="signal peptide" evidence="1">
    <location>
        <begin position="1"/>
        <end position="23"/>
    </location>
</feature>
<protein>
    <submittedName>
        <fullName evidence="2">Uncharacterized protein</fullName>
    </submittedName>
</protein>
<comment type="caution">
    <text evidence="2">The sequence shown here is derived from an EMBL/GenBank/DDBJ whole genome shotgun (WGS) entry which is preliminary data.</text>
</comment>
<feature type="chain" id="PRO_5043373184" evidence="1">
    <location>
        <begin position="24"/>
        <end position="473"/>
    </location>
</feature>
<gene>
    <name evidence="2" type="ORF">LTR84_012025</name>
</gene>
<dbReference type="GeneID" id="89980172"/>
<dbReference type="PANTHER" id="PTHR47791:SF2">
    <property type="entry name" value="ENDO MANNANASE, GH76 FAMILY (EUROFUNG)"/>
    <property type="match status" value="1"/>
</dbReference>
<dbReference type="Pfam" id="PF03663">
    <property type="entry name" value="Glyco_hydro_76"/>
    <property type="match status" value="1"/>
</dbReference>
<evidence type="ECO:0000313" key="3">
    <source>
        <dbReference type="Proteomes" id="UP001358417"/>
    </source>
</evidence>
<dbReference type="InterPro" id="IPR053169">
    <property type="entry name" value="MUG_Protein"/>
</dbReference>
<dbReference type="PANTHER" id="PTHR47791">
    <property type="entry name" value="MEIOTICALLY UP-REGULATED GENE 191 PROTEIN"/>
    <property type="match status" value="1"/>
</dbReference>
<dbReference type="RefSeq" id="XP_064699801.1">
    <property type="nucleotide sequence ID" value="XM_064855550.1"/>
</dbReference>
<reference evidence="2 3" key="1">
    <citation type="submission" date="2023-08" db="EMBL/GenBank/DDBJ databases">
        <title>Black Yeasts Isolated from many extreme environments.</title>
        <authorList>
            <person name="Coleine C."/>
            <person name="Stajich J.E."/>
            <person name="Selbmann L."/>
        </authorList>
    </citation>
    <scope>NUCLEOTIDE SEQUENCE [LARGE SCALE GENOMIC DNA]</scope>
    <source>
        <strain evidence="2 3">CCFEE 5792</strain>
    </source>
</reference>